<gene>
    <name evidence="3" type="ORF">HMPREF0555_0861</name>
</gene>
<name>C2KJP5_LEUMC</name>
<keyword evidence="1" id="KW-0812">Transmembrane</keyword>
<dbReference type="PANTHER" id="PTHR48090:SF8">
    <property type="entry name" value="GLYCOSYLTRANSFERASE CSBB-RELATED"/>
    <property type="match status" value="1"/>
</dbReference>
<keyword evidence="1" id="KW-0472">Membrane</keyword>
<dbReference type="EC" id="2.4.-.-" evidence="3"/>
<organism evidence="3 4">
    <name type="scientific">Leuconostoc mesenteroides subsp. cremoris ATCC 19254</name>
    <dbReference type="NCBI Taxonomy" id="586220"/>
    <lineage>
        <taxon>Bacteria</taxon>
        <taxon>Bacillati</taxon>
        <taxon>Bacillota</taxon>
        <taxon>Bacilli</taxon>
        <taxon>Lactobacillales</taxon>
        <taxon>Lactobacillaceae</taxon>
        <taxon>Leuconostoc</taxon>
    </lineage>
</organism>
<dbReference type="PANTHER" id="PTHR48090">
    <property type="entry name" value="UNDECAPRENYL-PHOSPHATE 4-DEOXY-4-FORMAMIDO-L-ARABINOSE TRANSFERASE-RELATED"/>
    <property type="match status" value="1"/>
</dbReference>
<proteinExistence type="predicted"/>
<dbReference type="InterPro" id="IPR029044">
    <property type="entry name" value="Nucleotide-diphossugar_trans"/>
</dbReference>
<keyword evidence="3" id="KW-0808">Transferase</keyword>
<feature type="transmembrane region" description="Helical" evidence="1">
    <location>
        <begin position="282"/>
        <end position="308"/>
    </location>
</feature>
<evidence type="ECO:0000313" key="3">
    <source>
        <dbReference type="EMBL" id="EEJ42513.1"/>
    </source>
</evidence>
<dbReference type="Proteomes" id="UP000004283">
    <property type="component" value="Unassembled WGS sequence"/>
</dbReference>
<accession>C2KJP5</accession>
<protein>
    <submittedName>
        <fullName evidence="3">Glycosyltransferase, group 2 family protein</fullName>
        <ecNumber evidence="3">2.4.-.-</ecNumber>
    </submittedName>
</protein>
<keyword evidence="3" id="KW-0328">Glycosyltransferase</keyword>
<dbReference type="Gene3D" id="3.90.550.10">
    <property type="entry name" value="Spore Coat Polysaccharide Biosynthesis Protein SpsA, Chain A"/>
    <property type="match status" value="1"/>
</dbReference>
<sequence length="322" mass="36401">MRGIIMESTVQRHLKKNILSLVVPVHNEEATINIFYNTIEKLKPNLTADVHYHFIDDGSTDSTLSILRDLSKINDNVHYISFSRNFGKEAGLYAGLQQADGDYVAVMDVDLQDPPELLPEMLREVQNGEYDAVGTRRVNRNGEAKIRSWFSGQFYTWMNKISQTHLVDGARDYRVMTRQMVDAILSLSENQRFSKGIFTWVGFNTKYIPFENRERVAGNTSWSFWSLTKYAIEGVVSFSTVPLTVITVLGLLSFALSLLSAAFIVIRALVNNNSVAGWPSMVTIVLFIGGIQLLSLGVIGRYMAAIFLETKKRPIFIKKEEN</sequence>
<comment type="caution">
    <text evidence="3">The sequence shown here is derived from an EMBL/GenBank/DDBJ whole genome shotgun (WGS) entry which is preliminary data.</text>
</comment>
<dbReference type="SUPFAM" id="SSF53448">
    <property type="entry name" value="Nucleotide-diphospho-sugar transferases"/>
    <property type="match status" value="1"/>
</dbReference>
<dbReference type="GO" id="GO:0005886">
    <property type="term" value="C:plasma membrane"/>
    <property type="evidence" value="ECO:0007669"/>
    <property type="project" value="TreeGrafter"/>
</dbReference>
<dbReference type="HOGENOM" id="CLU_033536_0_1_9"/>
<keyword evidence="1" id="KW-1133">Transmembrane helix</keyword>
<dbReference type="GO" id="GO:0016757">
    <property type="term" value="F:glycosyltransferase activity"/>
    <property type="evidence" value="ECO:0007669"/>
    <property type="project" value="UniProtKB-KW"/>
</dbReference>
<evidence type="ECO:0000259" key="2">
    <source>
        <dbReference type="Pfam" id="PF00535"/>
    </source>
</evidence>
<reference evidence="3 4" key="1">
    <citation type="submission" date="2009-04" db="EMBL/GenBank/DDBJ databases">
        <authorList>
            <person name="Qin X."/>
            <person name="Bachman B."/>
            <person name="Battles P."/>
            <person name="Bell A."/>
            <person name="Bess C."/>
            <person name="Bickham C."/>
            <person name="Chaboub L."/>
            <person name="Chen D."/>
            <person name="Coyle M."/>
            <person name="Deiros D.R."/>
            <person name="Dinh H."/>
            <person name="Forbes L."/>
            <person name="Fowler G."/>
            <person name="Francisco L."/>
            <person name="Fu Q."/>
            <person name="Gubbala S."/>
            <person name="Hale W."/>
            <person name="Han Y."/>
            <person name="Hemphill L."/>
            <person name="Highlander S.K."/>
            <person name="Hirani K."/>
            <person name="Hogues M."/>
            <person name="Jackson L."/>
            <person name="Jakkamsetti A."/>
            <person name="Javaid M."/>
            <person name="Jiang H."/>
            <person name="Korchina V."/>
            <person name="Kovar C."/>
            <person name="Lara F."/>
            <person name="Lee S."/>
            <person name="Mata R."/>
            <person name="Mathew T."/>
            <person name="Moen C."/>
            <person name="Morales K."/>
            <person name="Munidasa M."/>
            <person name="Nazareth L."/>
            <person name="Ngo R."/>
            <person name="Nguyen L."/>
            <person name="Okwuonu G."/>
            <person name="Ongeri F."/>
            <person name="Patil S."/>
            <person name="Petrosino J."/>
            <person name="Pham C."/>
            <person name="Pham P."/>
            <person name="Pu L.-L."/>
            <person name="Puazo M."/>
            <person name="Raj R."/>
            <person name="Reid J."/>
            <person name="Rouhana J."/>
            <person name="Saada N."/>
            <person name="Shang Y."/>
            <person name="Simmons D."/>
            <person name="Thornton R."/>
            <person name="Warren J."/>
            <person name="Weissenberger G."/>
            <person name="Zhang J."/>
            <person name="Zhang L."/>
            <person name="Zhou C."/>
            <person name="Zhu D."/>
            <person name="Muzny D."/>
            <person name="Worley K."/>
            <person name="Gibbs R."/>
        </authorList>
    </citation>
    <scope>NUCLEOTIDE SEQUENCE [LARGE SCALE GENOMIC DNA]</scope>
    <source>
        <strain evidence="3 4">ATCC 19254</strain>
    </source>
</reference>
<evidence type="ECO:0000313" key="4">
    <source>
        <dbReference type="Proteomes" id="UP000004283"/>
    </source>
</evidence>
<dbReference type="Pfam" id="PF00535">
    <property type="entry name" value="Glycos_transf_2"/>
    <property type="match status" value="1"/>
</dbReference>
<dbReference type="InterPro" id="IPR001173">
    <property type="entry name" value="Glyco_trans_2-like"/>
</dbReference>
<evidence type="ECO:0000256" key="1">
    <source>
        <dbReference type="SAM" id="Phobius"/>
    </source>
</evidence>
<dbReference type="InterPro" id="IPR050256">
    <property type="entry name" value="Glycosyltransferase_2"/>
</dbReference>
<feature type="transmembrane region" description="Helical" evidence="1">
    <location>
        <begin position="243"/>
        <end position="270"/>
    </location>
</feature>
<dbReference type="CDD" id="cd04187">
    <property type="entry name" value="DPM1_like_bac"/>
    <property type="match status" value="1"/>
</dbReference>
<dbReference type="EMBL" id="ACKV01000040">
    <property type="protein sequence ID" value="EEJ42513.1"/>
    <property type="molecule type" value="Genomic_DNA"/>
</dbReference>
<feature type="domain" description="Glycosyltransferase 2-like" evidence="2">
    <location>
        <begin position="20"/>
        <end position="181"/>
    </location>
</feature>
<dbReference type="AlphaFoldDB" id="C2KJP5"/>